<evidence type="ECO:0000259" key="2">
    <source>
        <dbReference type="Pfam" id="PF00542"/>
    </source>
</evidence>
<feature type="transmembrane region" description="Helical" evidence="1">
    <location>
        <begin position="100"/>
        <end position="120"/>
    </location>
</feature>
<keyword evidence="1" id="KW-1133">Transmembrane helix</keyword>
<feature type="domain" description="Large ribosomal subunit protein bL12 C-terminal" evidence="2">
    <location>
        <begin position="169"/>
        <end position="232"/>
    </location>
</feature>
<protein>
    <recommendedName>
        <fullName evidence="2">Large ribosomal subunit protein bL12 C-terminal domain-containing protein</fullName>
    </recommendedName>
</protein>
<sequence>MSAFEPKKTSAFQPRKRRLSFGMFLFAIITAAVISSFVLAIAIAVLGHLYPDIVKPLARFICNADDAEIFAMEHFGERPAEHWVCISPTMGTYDALFVDFLPVLGAAWGIGILLLLPYAFGAARRPLAGPDDDVVQLSDSVHYMYKPGETSGPNDRFSLIERIEEGGRVFLVDVGPSKINTIKTIREHIKIGLNEAYQLTNSLPAEVGVGLPTEKKVQLVWELDQIGARLDVR</sequence>
<evidence type="ECO:0000256" key="1">
    <source>
        <dbReference type="SAM" id="Phobius"/>
    </source>
</evidence>
<reference evidence="3 4" key="1">
    <citation type="submission" date="2023-07" db="EMBL/GenBank/DDBJ databases">
        <title>Sequencing the genomes of 1000 actinobacteria strains.</title>
        <authorList>
            <person name="Klenk H.-P."/>
        </authorList>
    </citation>
    <scope>NUCLEOTIDE SEQUENCE [LARGE SCALE GENOMIC DNA]</scope>
    <source>
        <strain evidence="3 4">DSM 17163</strain>
    </source>
</reference>
<dbReference type="Gene3D" id="3.30.1390.10">
    <property type="match status" value="1"/>
</dbReference>
<comment type="caution">
    <text evidence="3">The sequence shown here is derived from an EMBL/GenBank/DDBJ whole genome shotgun (WGS) entry which is preliminary data.</text>
</comment>
<dbReference type="RefSeq" id="WP_307682531.1">
    <property type="nucleotide sequence ID" value="NZ_JAUSQX010000001.1"/>
</dbReference>
<dbReference type="SUPFAM" id="SSF54736">
    <property type="entry name" value="ClpS-like"/>
    <property type="match status" value="1"/>
</dbReference>
<evidence type="ECO:0000313" key="4">
    <source>
        <dbReference type="Proteomes" id="UP001243212"/>
    </source>
</evidence>
<evidence type="ECO:0000313" key="3">
    <source>
        <dbReference type="EMBL" id="MDP9806299.1"/>
    </source>
</evidence>
<feature type="transmembrane region" description="Helical" evidence="1">
    <location>
        <begin position="21"/>
        <end position="50"/>
    </location>
</feature>
<dbReference type="InterPro" id="IPR013823">
    <property type="entry name" value="Ribosomal_bL12_C"/>
</dbReference>
<dbReference type="Pfam" id="PF00542">
    <property type="entry name" value="Ribosomal_L12"/>
    <property type="match status" value="1"/>
</dbReference>
<organism evidence="3 4">
    <name type="scientific">Trueperella bonasi</name>
    <dbReference type="NCBI Taxonomy" id="312286"/>
    <lineage>
        <taxon>Bacteria</taxon>
        <taxon>Bacillati</taxon>
        <taxon>Actinomycetota</taxon>
        <taxon>Actinomycetes</taxon>
        <taxon>Actinomycetales</taxon>
        <taxon>Actinomycetaceae</taxon>
        <taxon>Trueperella</taxon>
    </lineage>
</organism>
<dbReference type="InterPro" id="IPR014719">
    <property type="entry name" value="Ribosomal_bL12_C/ClpS-like"/>
</dbReference>
<accession>A0ABT9NFX7</accession>
<keyword evidence="1" id="KW-0812">Transmembrane</keyword>
<keyword evidence="1" id="KW-0472">Membrane</keyword>
<gene>
    <name evidence="3" type="ORF">J2S70_000881</name>
</gene>
<dbReference type="Proteomes" id="UP001243212">
    <property type="component" value="Unassembled WGS sequence"/>
</dbReference>
<keyword evidence="4" id="KW-1185">Reference proteome</keyword>
<proteinExistence type="predicted"/>
<name>A0ABT9NFX7_9ACTO</name>
<dbReference type="EMBL" id="JAUSQX010000001">
    <property type="protein sequence ID" value="MDP9806299.1"/>
    <property type="molecule type" value="Genomic_DNA"/>
</dbReference>